<feature type="non-terminal residue" evidence="1">
    <location>
        <position position="1"/>
    </location>
</feature>
<reference evidence="2" key="1">
    <citation type="submission" date="2016-06" db="EMBL/GenBank/DDBJ databases">
        <title>Parallel loss of symbiosis genes in relatives of nitrogen-fixing non-legume Parasponia.</title>
        <authorList>
            <person name="Van Velzen R."/>
            <person name="Holmer R."/>
            <person name="Bu F."/>
            <person name="Rutten L."/>
            <person name="Van Zeijl A."/>
            <person name="Liu W."/>
            <person name="Santuari L."/>
            <person name="Cao Q."/>
            <person name="Sharma T."/>
            <person name="Shen D."/>
            <person name="Roswanjaya Y."/>
            <person name="Wardhani T."/>
            <person name="Kalhor M.S."/>
            <person name="Jansen J."/>
            <person name="Van den Hoogen J."/>
            <person name="Gungor B."/>
            <person name="Hartog M."/>
            <person name="Hontelez J."/>
            <person name="Verver J."/>
            <person name="Yang W.-C."/>
            <person name="Schijlen E."/>
            <person name="Repin R."/>
            <person name="Schilthuizen M."/>
            <person name="Schranz E."/>
            <person name="Heidstra R."/>
            <person name="Miyata K."/>
            <person name="Fedorova E."/>
            <person name="Kohlen W."/>
            <person name="Bisseling T."/>
            <person name="Smit S."/>
            <person name="Geurts R."/>
        </authorList>
    </citation>
    <scope>NUCLEOTIDE SEQUENCE [LARGE SCALE GENOMIC DNA]</scope>
    <source>
        <strain evidence="2">cv. WU1-14</strain>
    </source>
</reference>
<name>A0A2P5CF10_PARAD</name>
<evidence type="ECO:0000313" key="2">
    <source>
        <dbReference type="Proteomes" id="UP000237105"/>
    </source>
</evidence>
<dbReference type="AlphaFoldDB" id="A0A2P5CF10"/>
<comment type="caution">
    <text evidence="1">The sequence shown here is derived from an EMBL/GenBank/DDBJ whole genome shotgun (WGS) entry which is preliminary data.</text>
</comment>
<dbReference type="OrthoDB" id="1723222at2759"/>
<protein>
    <submittedName>
        <fullName evidence="1">Uncharacterized protein</fullName>
    </submittedName>
</protein>
<accession>A0A2P5CF10</accession>
<sequence length="127" mass="14913">LNLDFQAAGDTRLLQLNELDEIRMFAYKNAKLYKERTKKWHDSKIQQRSYESGQQVLLFNSRLKLFPGKLKSRWSGPFKVTKVHPYGAVELLEENSGRQFKVNGQRLKHFWGAEFDRGKTSIILQEP</sequence>
<dbReference type="Proteomes" id="UP000237105">
    <property type="component" value="Unassembled WGS sequence"/>
</dbReference>
<dbReference type="EMBL" id="JXTB01000138">
    <property type="protein sequence ID" value="PON59595.1"/>
    <property type="molecule type" value="Genomic_DNA"/>
</dbReference>
<organism evidence="1 2">
    <name type="scientific">Parasponia andersonii</name>
    <name type="common">Sponia andersonii</name>
    <dbReference type="NCBI Taxonomy" id="3476"/>
    <lineage>
        <taxon>Eukaryota</taxon>
        <taxon>Viridiplantae</taxon>
        <taxon>Streptophyta</taxon>
        <taxon>Embryophyta</taxon>
        <taxon>Tracheophyta</taxon>
        <taxon>Spermatophyta</taxon>
        <taxon>Magnoliopsida</taxon>
        <taxon>eudicotyledons</taxon>
        <taxon>Gunneridae</taxon>
        <taxon>Pentapetalae</taxon>
        <taxon>rosids</taxon>
        <taxon>fabids</taxon>
        <taxon>Rosales</taxon>
        <taxon>Cannabaceae</taxon>
        <taxon>Parasponia</taxon>
    </lineage>
</organism>
<proteinExistence type="predicted"/>
<gene>
    <name evidence="1" type="ORF">PanWU01x14_158070</name>
</gene>
<keyword evidence="2" id="KW-1185">Reference proteome</keyword>
<evidence type="ECO:0000313" key="1">
    <source>
        <dbReference type="EMBL" id="PON59595.1"/>
    </source>
</evidence>